<comment type="subcellular location">
    <subcellularLocation>
        <location evidence="2">Cell membrane</location>
    </subcellularLocation>
</comment>
<keyword evidence="6" id="KW-0812">Transmembrane</keyword>
<evidence type="ECO:0000256" key="6">
    <source>
        <dbReference type="ARBA" id="ARBA00022692"/>
    </source>
</evidence>
<dbReference type="InterPro" id="IPR003661">
    <property type="entry name" value="HisK_dim/P_dom"/>
</dbReference>
<evidence type="ECO:0000256" key="7">
    <source>
        <dbReference type="ARBA" id="ARBA00022777"/>
    </source>
</evidence>
<evidence type="ECO:0000256" key="2">
    <source>
        <dbReference type="ARBA" id="ARBA00004236"/>
    </source>
</evidence>
<comment type="catalytic activity">
    <reaction evidence="1">
        <text>ATP + protein L-histidine = ADP + protein N-phospho-L-histidine.</text>
        <dbReference type="EC" id="2.7.13.3"/>
    </reaction>
</comment>
<dbReference type="CDD" id="cd00082">
    <property type="entry name" value="HisKA"/>
    <property type="match status" value="1"/>
</dbReference>
<dbReference type="InterPro" id="IPR036890">
    <property type="entry name" value="HATPase_C_sf"/>
</dbReference>
<dbReference type="InterPro" id="IPR050428">
    <property type="entry name" value="TCS_sensor_his_kinase"/>
</dbReference>
<dbReference type="STRING" id="1386089.N865_07720"/>
<protein>
    <recommendedName>
        <fullName evidence="3">histidine kinase</fullName>
        <ecNumber evidence="3">2.7.13.3</ecNumber>
    </recommendedName>
</protein>
<dbReference type="SMART" id="SM00387">
    <property type="entry name" value="HATPase_c"/>
    <property type="match status" value="1"/>
</dbReference>
<evidence type="ECO:0000256" key="1">
    <source>
        <dbReference type="ARBA" id="ARBA00000085"/>
    </source>
</evidence>
<dbReference type="OrthoDB" id="4870855at2"/>
<keyword evidence="4" id="KW-0597">Phosphoprotein</keyword>
<dbReference type="EMBL" id="AWSA01000018">
    <property type="protein sequence ID" value="EWT01729.1"/>
    <property type="molecule type" value="Genomic_DNA"/>
</dbReference>
<dbReference type="InterPro" id="IPR003594">
    <property type="entry name" value="HATPase_dom"/>
</dbReference>
<keyword evidence="11" id="KW-1185">Reference proteome</keyword>
<proteinExistence type="predicted"/>
<dbReference type="Gene3D" id="3.30.565.10">
    <property type="entry name" value="Histidine kinase-like ATPase, C-terminal domain"/>
    <property type="match status" value="1"/>
</dbReference>
<dbReference type="eggNOG" id="COG2205">
    <property type="taxonomic scope" value="Bacteria"/>
</dbReference>
<dbReference type="SUPFAM" id="SSF47384">
    <property type="entry name" value="Homodimeric domain of signal transducing histidine kinase"/>
    <property type="match status" value="1"/>
</dbReference>
<dbReference type="CDD" id="cd00075">
    <property type="entry name" value="HATPase"/>
    <property type="match status" value="1"/>
</dbReference>
<keyword evidence="8" id="KW-0472">Membrane</keyword>
<dbReference type="GO" id="GO:0000155">
    <property type="term" value="F:phosphorelay sensor kinase activity"/>
    <property type="evidence" value="ECO:0007669"/>
    <property type="project" value="InterPro"/>
</dbReference>
<evidence type="ECO:0000313" key="10">
    <source>
        <dbReference type="EMBL" id="EWT01729.1"/>
    </source>
</evidence>
<evidence type="ECO:0000259" key="9">
    <source>
        <dbReference type="PROSITE" id="PS50109"/>
    </source>
</evidence>
<dbReference type="SUPFAM" id="SSF55874">
    <property type="entry name" value="ATPase domain of HSP90 chaperone/DNA topoisomerase II/histidine kinase"/>
    <property type="match status" value="1"/>
</dbReference>
<sequence>MGEVVPGNGPAESSVRSLCHDLRQPLAIIRLLADDPGPGHDPRPDAEARLAGIRHEAAWLIDLVDSVLGDRLPDDRVVLDLGQVVRFAMSCTFAGTGCSHMLDVTGEVLVVARRTALARALICLLDNAIRAAGELGHVEVTVTSGSSGGVVTIADDGPGLGNLAPQHSLGLVTARAILTDCGGRLALGNRDGGGAVATVRLPLDRRGGP</sequence>
<keyword evidence="8" id="KW-1133">Transmembrane helix</keyword>
<comment type="caution">
    <text evidence="10">The sequence shown here is derived from an EMBL/GenBank/DDBJ whole genome shotgun (WGS) entry which is preliminary data.</text>
</comment>
<evidence type="ECO:0000313" key="11">
    <source>
        <dbReference type="Proteomes" id="UP000019489"/>
    </source>
</evidence>
<keyword evidence="7 10" id="KW-0418">Kinase</keyword>
<dbReference type="Proteomes" id="UP000019489">
    <property type="component" value="Unassembled WGS sequence"/>
</dbReference>
<evidence type="ECO:0000256" key="3">
    <source>
        <dbReference type="ARBA" id="ARBA00012438"/>
    </source>
</evidence>
<dbReference type="PANTHER" id="PTHR45436">
    <property type="entry name" value="SENSOR HISTIDINE KINASE YKOH"/>
    <property type="match status" value="1"/>
</dbReference>
<keyword evidence="5" id="KW-0808">Transferase</keyword>
<dbReference type="InterPro" id="IPR036097">
    <property type="entry name" value="HisK_dim/P_sf"/>
</dbReference>
<dbReference type="RefSeq" id="WP_051510432.1">
    <property type="nucleotide sequence ID" value="NZ_AWSA01000018.1"/>
</dbReference>
<dbReference type="PROSITE" id="PS50109">
    <property type="entry name" value="HIS_KIN"/>
    <property type="match status" value="1"/>
</dbReference>
<gene>
    <name evidence="10" type="ORF">N865_07720</name>
</gene>
<dbReference type="AlphaFoldDB" id="W9GCY7"/>
<organism evidence="10 11">
    <name type="scientific">Intrasporangium oryzae NRRL B-24470</name>
    <dbReference type="NCBI Taxonomy" id="1386089"/>
    <lineage>
        <taxon>Bacteria</taxon>
        <taxon>Bacillati</taxon>
        <taxon>Actinomycetota</taxon>
        <taxon>Actinomycetes</taxon>
        <taxon>Micrococcales</taxon>
        <taxon>Intrasporangiaceae</taxon>
        <taxon>Intrasporangium</taxon>
    </lineage>
</organism>
<dbReference type="PANTHER" id="PTHR45436:SF5">
    <property type="entry name" value="SENSOR HISTIDINE KINASE TRCS"/>
    <property type="match status" value="1"/>
</dbReference>
<name>W9GCY7_9MICO</name>
<accession>W9GCY7</accession>
<evidence type="ECO:0000256" key="8">
    <source>
        <dbReference type="ARBA" id="ARBA00022989"/>
    </source>
</evidence>
<evidence type="ECO:0000256" key="5">
    <source>
        <dbReference type="ARBA" id="ARBA00022679"/>
    </source>
</evidence>
<dbReference type="Pfam" id="PF02518">
    <property type="entry name" value="HATPase_c"/>
    <property type="match status" value="1"/>
</dbReference>
<dbReference type="GO" id="GO:0005886">
    <property type="term" value="C:plasma membrane"/>
    <property type="evidence" value="ECO:0007669"/>
    <property type="project" value="UniProtKB-SubCell"/>
</dbReference>
<feature type="domain" description="Histidine kinase" evidence="9">
    <location>
        <begin position="17"/>
        <end position="205"/>
    </location>
</feature>
<reference evidence="10 11" key="1">
    <citation type="submission" date="2013-08" db="EMBL/GenBank/DDBJ databases">
        <title>Intrasporangium oryzae NRRL B-24470.</title>
        <authorList>
            <person name="Liu H."/>
            <person name="Wang G."/>
        </authorList>
    </citation>
    <scope>NUCLEOTIDE SEQUENCE [LARGE SCALE GENOMIC DNA]</scope>
    <source>
        <strain evidence="10 11">NRRL B-24470</strain>
    </source>
</reference>
<dbReference type="PATRIC" id="fig|1386089.3.peg.2039"/>
<dbReference type="InterPro" id="IPR005467">
    <property type="entry name" value="His_kinase_dom"/>
</dbReference>
<evidence type="ECO:0000256" key="4">
    <source>
        <dbReference type="ARBA" id="ARBA00022553"/>
    </source>
</evidence>
<dbReference type="EC" id="2.7.13.3" evidence="3"/>